<keyword evidence="2" id="KW-1185">Reference proteome</keyword>
<dbReference type="Proteomes" id="UP001230649">
    <property type="component" value="Unassembled WGS sequence"/>
</dbReference>
<accession>A0ACC2W7S4</accession>
<proteinExistence type="predicted"/>
<protein>
    <submittedName>
        <fullName evidence="1">Uncharacterized protein</fullName>
    </submittedName>
</protein>
<dbReference type="EMBL" id="JASBWS010000036">
    <property type="protein sequence ID" value="KAJ9107783.1"/>
    <property type="molecule type" value="Genomic_DNA"/>
</dbReference>
<gene>
    <name evidence="1" type="ORF">QFC20_003728</name>
</gene>
<organism evidence="1 2">
    <name type="scientific">Naganishia adeliensis</name>
    <dbReference type="NCBI Taxonomy" id="92952"/>
    <lineage>
        <taxon>Eukaryota</taxon>
        <taxon>Fungi</taxon>
        <taxon>Dikarya</taxon>
        <taxon>Basidiomycota</taxon>
        <taxon>Agaricomycotina</taxon>
        <taxon>Tremellomycetes</taxon>
        <taxon>Filobasidiales</taxon>
        <taxon>Filobasidiaceae</taxon>
        <taxon>Naganishia</taxon>
    </lineage>
</organism>
<comment type="caution">
    <text evidence="1">The sequence shown here is derived from an EMBL/GenBank/DDBJ whole genome shotgun (WGS) entry which is preliminary data.</text>
</comment>
<sequence>MSTLSPHQRTFHNASFTALLPPMMFDAPEELVIALYDFTPAPTGTKSYLCLSFEAGDRIRVHSKDASGWWDGELLVGDSMAVRRGWFPSNFVKEYDAGEETDEDTGNEMRYSSTTTDRMSFQSATSQSSSSYASSNIRNSTYSHTSVDPSQSDKDHRLSLSSLEQPLQESQDHQYHESQTSQTLLPITQALTLVHSAITTHKHTHIQPSIACVISAIRSLLSATGCLQRESPTLADHPVLGRLRKGIMSDLAKLVALARTTANSVQEAEYQAHLGVVAGDGEGGRVAGPSEYELGAILEAGQVIWGDVQQFVGALVECGIPLPQPKEGASGSFSGASVMSRGDEARGRSLEERIDSARKSQTRGELPRRERKASMPMGRGGLRLDTSRHAAEGLVLGAPLSGVNEPTFQTYGGVSVEVPRRARSTLSEHYSELTRDHRGSVSSASSATSSGRSAGSLSASALLTTPASISALPLQPNGRIHVAAAVHATQDAFSSTMAALIGHVQVHTVASHPSSHAHIVDLTREAIDRVRDLLGVMESIVRQSSTSPLSPTFPVLDARMQDQVAAMDRERNVLYETTGTLVEAAEIVASTPYRDTPTPTDDRNKQLLMEKISAALKVAQECCRLCKVCAMATGDWAPDGVKTGGLAAVETRRESEQRHGRSSSTASSTGNQRTKFGWEMTDDEDEEELINTLEEEDYTLHAGHIVSRQKTPSNGPRLQRSSSFVSPTSTPRIPSRHSPSRSVDTTLLGGDITFSKTPRPGTNRQTSDAESASSSLASERFATPKARPAATFHAQNASFDSRMAAGTVKRERSALRSVGQTSDQDVSGDMSIWLSAPDHQAKEVIYHHDGTISAATLFGIGGKAHTARPYALELRFDTPPPTRMEMTPANISLWNTHKGDPLRLRVLNIIRNWLELHWKVDTDNVVLPALQLFLEERLGRAFPNEVTRLMDMAKGYASEKDKYQSPTARRFSRASSLSRFSQGSFSPMTPMNIESLPPTPPLPLVDRRVSNILKKGVKSIHVTDFNALELARQLTLLESRLFGDIKPEQLLEVGQKKPDSLTAASTLSNQITGWVAESILGEQDLKRRTMLLKYFIKVADRCLDLHNFSTLFSVLAGLNGSTIVRLRRTWEGLPTKYKHLMEKLRHIIEHTKNHSNYRGKLRSVEPPALPFLGLILTDITFTYEGNSKYKPSPRDPSLKLINFDKYTKLGRIAVDFQKYQTPYNLVLVNDMQIWLSNVLTEKGSTSIDALYRRSPEQHLAFT</sequence>
<evidence type="ECO:0000313" key="2">
    <source>
        <dbReference type="Proteomes" id="UP001230649"/>
    </source>
</evidence>
<reference evidence="1" key="1">
    <citation type="submission" date="2023-04" db="EMBL/GenBank/DDBJ databases">
        <title>Draft Genome sequencing of Naganishia species isolated from polar environments using Oxford Nanopore Technology.</title>
        <authorList>
            <person name="Leo P."/>
            <person name="Venkateswaran K."/>
        </authorList>
    </citation>
    <scope>NUCLEOTIDE SEQUENCE</scope>
    <source>
        <strain evidence="1">MNA-CCFEE 5262</strain>
    </source>
</reference>
<evidence type="ECO:0000313" key="1">
    <source>
        <dbReference type="EMBL" id="KAJ9107783.1"/>
    </source>
</evidence>
<name>A0ACC2W7S4_9TREE</name>